<dbReference type="Proteomes" id="UP000887565">
    <property type="component" value="Unplaced"/>
</dbReference>
<sequence length="75" mass="8244">MPFQTKAASAGSNIFEPAPSCPDAVRDRSFHMLERQPLAGAYSNYVTVQLNDSRHELAYTASLEKCSQSSTCRTC</sequence>
<reference evidence="2" key="1">
    <citation type="submission" date="2022-11" db="UniProtKB">
        <authorList>
            <consortium name="WormBaseParasite"/>
        </authorList>
    </citation>
    <scope>IDENTIFICATION</scope>
</reference>
<name>A0A915JLR0_ROMCU</name>
<keyword evidence="1" id="KW-1185">Reference proteome</keyword>
<evidence type="ECO:0000313" key="2">
    <source>
        <dbReference type="WBParaSite" id="nRc.2.0.1.t27120-RA"/>
    </source>
</evidence>
<organism evidence="1 2">
    <name type="scientific">Romanomermis culicivorax</name>
    <name type="common">Nematode worm</name>
    <dbReference type="NCBI Taxonomy" id="13658"/>
    <lineage>
        <taxon>Eukaryota</taxon>
        <taxon>Metazoa</taxon>
        <taxon>Ecdysozoa</taxon>
        <taxon>Nematoda</taxon>
        <taxon>Enoplea</taxon>
        <taxon>Dorylaimia</taxon>
        <taxon>Mermithida</taxon>
        <taxon>Mermithoidea</taxon>
        <taxon>Mermithidae</taxon>
        <taxon>Romanomermis</taxon>
    </lineage>
</organism>
<evidence type="ECO:0000313" key="1">
    <source>
        <dbReference type="Proteomes" id="UP000887565"/>
    </source>
</evidence>
<dbReference type="AlphaFoldDB" id="A0A915JLR0"/>
<proteinExistence type="predicted"/>
<dbReference type="WBParaSite" id="nRc.2.0.1.t27120-RA">
    <property type="protein sequence ID" value="nRc.2.0.1.t27120-RA"/>
    <property type="gene ID" value="nRc.2.0.1.g27120"/>
</dbReference>
<accession>A0A915JLR0</accession>
<protein>
    <submittedName>
        <fullName evidence="2">Uncharacterized protein</fullName>
    </submittedName>
</protein>